<protein>
    <submittedName>
        <fullName evidence="1">Uncharacterized protein</fullName>
    </submittedName>
</protein>
<name>A0ACB9KHN2_BAUVA</name>
<evidence type="ECO:0000313" key="2">
    <source>
        <dbReference type="Proteomes" id="UP000828941"/>
    </source>
</evidence>
<reference evidence="1 2" key="1">
    <citation type="journal article" date="2022" name="DNA Res.">
        <title>Chromosomal-level genome assembly of the orchid tree Bauhinia variegata (Leguminosae; Cercidoideae) supports the allotetraploid origin hypothesis of Bauhinia.</title>
        <authorList>
            <person name="Zhong Y."/>
            <person name="Chen Y."/>
            <person name="Zheng D."/>
            <person name="Pang J."/>
            <person name="Liu Y."/>
            <person name="Luo S."/>
            <person name="Meng S."/>
            <person name="Qian L."/>
            <person name="Wei D."/>
            <person name="Dai S."/>
            <person name="Zhou R."/>
        </authorList>
    </citation>
    <scope>NUCLEOTIDE SEQUENCE [LARGE SCALE GENOMIC DNA]</scope>
    <source>
        <strain evidence="1">BV-YZ2020</strain>
    </source>
</reference>
<dbReference type="EMBL" id="CM039439">
    <property type="protein sequence ID" value="KAI4296651.1"/>
    <property type="molecule type" value="Genomic_DNA"/>
</dbReference>
<organism evidence="1 2">
    <name type="scientific">Bauhinia variegata</name>
    <name type="common">Purple orchid tree</name>
    <name type="synonym">Phanera variegata</name>
    <dbReference type="NCBI Taxonomy" id="167791"/>
    <lineage>
        <taxon>Eukaryota</taxon>
        <taxon>Viridiplantae</taxon>
        <taxon>Streptophyta</taxon>
        <taxon>Embryophyta</taxon>
        <taxon>Tracheophyta</taxon>
        <taxon>Spermatophyta</taxon>
        <taxon>Magnoliopsida</taxon>
        <taxon>eudicotyledons</taxon>
        <taxon>Gunneridae</taxon>
        <taxon>Pentapetalae</taxon>
        <taxon>rosids</taxon>
        <taxon>fabids</taxon>
        <taxon>Fabales</taxon>
        <taxon>Fabaceae</taxon>
        <taxon>Cercidoideae</taxon>
        <taxon>Cercideae</taxon>
        <taxon>Bauhiniinae</taxon>
        <taxon>Bauhinia</taxon>
    </lineage>
</organism>
<sequence>MGYRNLELHVRLFVTTMLVFTGTFSVGETDQLDGIVLLLFSNLHSICCALFCSVGRVFRFPGGANERCEAFNCCLCKVLAVT</sequence>
<comment type="caution">
    <text evidence="1">The sequence shown here is derived from an EMBL/GenBank/DDBJ whole genome shotgun (WGS) entry which is preliminary data.</text>
</comment>
<evidence type="ECO:0000313" key="1">
    <source>
        <dbReference type="EMBL" id="KAI4296651.1"/>
    </source>
</evidence>
<dbReference type="Proteomes" id="UP000828941">
    <property type="component" value="Chromosome 14"/>
</dbReference>
<gene>
    <name evidence="1" type="ORF">L6164_036594</name>
</gene>
<keyword evidence="2" id="KW-1185">Reference proteome</keyword>
<proteinExistence type="predicted"/>
<accession>A0ACB9KHN2</accession>